<gene>
    <name evidence="11" type="ORF">DYB32_004750</name>
</gene>
<reference evidence="11 12" key="1">
    <citation type="submission" date="2018-08" db="EMBL/GenBank/DDBJ databases">
        <title>Aphanomyces genome sequencing and annotation.</title>
        <authorList>
            <person name="Minardi D."/>
            <person name="Oidtmann B."/>
            <person name="Van Der Giezen M."/>
            <person name="Studholme D.J."/>
        </authorList>
    </citation>
    <scope>NUCLEOTIDE SEQUENCE [LARGE SCALE GENOMIC DNA]</scope>
    <source>
        <strain evidence="11 12">NJM0002</strain>
    </source>
</reference>
<dbReference type="PANTHER" id="PTHR24343">
    <property type="entry name" value="SERINE/THREONINE KINASE"/>
    <property type="match status" value="1"/>
</dbReference>
<dbReference type="GO" id="GO:0005524">
    <property type="term" value="F:ATP binding"/>
    <property type="evidence" value="ECO:0007669"/>
    <property type="project" value="UniProtKB-KW"/>
</dbReference>
<evidence type="ECO:0000259" key="10">
    <source>
        <dbReference type="PROSITE" id="PS50011"/>
    </source>
</evidence>
<dbReference type="AlphaFoldDB" id="A0A418AWR3"/>
<dbReference type="Pfam" id="PF00069">
    <property type="entry name" value="Pkinase"/>
    <property type="match status" value="1"/>
</dbReference>
<evidence type="ECO:0000313" key="12">
    <source>
        <dbReference type="Proteomes" id="UP000285060"/>
    </source>
</evidence>
<dbReference type="EMBL" id="QUSY01000373">
    <property type="protein sequence ID" value="RHY29943.1"/>
    <property type="molecule type" value="Genomic_DNA"/>
</dbReference>
<keyword evidence="5" id="KW-0418">Kinase</keyword>
<evidence type="ECO:0000256" key="9">
    <source>
        <dbReference type="SAM" id="MobiDB-lite"/>
    </source>
</evidence>
<evidence type="ECO:0000256" key="6">
    <source>
        <dbReference type="ARBA" id="ARBA00022840"/>
    </source>
</evidence>
<organism evidence="11 12">
    <name type="scientific">Aphanomyces invadans</name>
    <dbReference type="NCBI Taxonomy" id="157072"/>
    <lineage>
        <taxon>Eukaryota</taxon>
        <taxon>Sar</taxon>
        <taxon>Stramenopiles</taxon>
        <taxon>Oomycota</taxon>
        <taxon>Saprolegniomycetes</taxon>
        <taxon>Saprolegniales</taxon>
        <taxon>Verrucalvaceae</taxon>
        <taxon>Aphanomyces</taxon>
    </lineage>
</organism>
<dbReference type="InterPro" id="IPR011009">
    <property type="entry name" value="Kinase-like_dom_sf"/>
</dbReference>
<dbReference type="SUPFAM" id="SSF56112">
    <property type="entry name" value="Protein kinase-like (PK-like)"/>
    <property type="match status" value="1"/>
</dbReference>
<evidence type="ECO:0000256" key="3">
    <source>
        <dbReference type="ARBA" id="ARBA00022679"/>
    </source>
</evidence>
<keyword evidence="12" id="KW-1185">Reference proteome</keyword>
<dbReference type="SMART" id="SM00220">
    <property type="entry name" value="S_TKc"/>
    <property type="match status" value="1"/>
</dbReference>
<keyword evidence="3" id="KW-0808">Transferase</keyword>
<feature type="domain" description="Protein kinase" evidence="10">
    <location>
        <begin position="68"/>
        <end position="414"/>
    </location>
</feature>
<comment type="catalytic activity">
    <reaction evidence="7">
        <text>L-threonyl-[protein] + ATP = O-phospho-L-threonyl-[protein] + ADP + H(+)</text>
        <dbReference type="Rhea" id="RHEA:46608"/>
        <dbReference type="Rhea" id="RHEA-COMP:11060"/>
        <dbReference type="Rhea" id="RHEA-COMP:11605"/>
        <dbReference type="ChEBI" id="CHEBI:15378"/>
        <dbReference type="ChEBI" id="CHEBI:30013"/>
        <dbReference type="ChEBI" id="CHEBI:30616"/>
        <dbReference type="ChEBI" id="CHEBI:61977"/>
        <dbReference type="ChEBI" id="CHEBI:456216"/>
        <dbReference type="EC" id="2.7.11.1"/>
    </reaction>
</comment>
<dbReference type="InterPro" id="IPR000719">
    <property type="entry name" value="Prot_kinase_dom"/>
</dbReference>
<evidence type="ECO:0000256" key="7">
    <source>
        <dbReference type="ARBA" id="ARBA00047899"/>
    </source>
</evidence>
<evidence type="ECO:0000256" key="2">
    <source>
        <dbReference type="ARBA" id="ARBA00022527"/>
    </source>
</evidence>
<protein>
    <recommendedName>
        <fullName evidence="1">non-specific serine/threonine protein kinase</fullName>
        <ecNumber evidence="1">2.7.11.1</ecNumber>
    </recommendedName>
</protein>
<comment type="catalytic activity">
    <reaction evidence="8">
        <text>L-seryl-[protein] + ATP = O-phospho-L-seryl-[protein] + ADP + H(+)</text>
        <dbReference type="Rhea" id="RHEA:17989"/>
        <dbReference type="Rhea" id="RHEA-COMP:9863"/>
        <dbReference type="Rhea" id="RHEA-COMP:11604"/>
        <dbReference type="ChEBI" id="CHEBI:15378"/>
        <dbReference type="ChEBI" id="CHEBI:29999"/>
        <dbReference type="ChEBI" id="CHEBI:30616"/>
        <dbReference type="ChEBI" id="CHEBI:83421"/>
        <dbReference type="ChEBI" id="CHEBI:456216"/>
        <dbReference type="EC" id="2.7.11.1"/>
    </reaction>
</comment>
<dbReference type="Proteomes" id="UP000285060">
    <property type="component" value="Unassembled WGS sequence"/>
</dbReference>
<evidence type="ECO:0000256" key="5">
    <source>
        <dbReference type="ARBA" id="ARBA00022777"/>
    </source>
</evidence>
<keyword evidence="4" id="KW-0547">Nucleotide-binding</keyword>
<evidence type="ECO:0000256" key="1">
    <source>
        <dbReference type="ARBA" id="ARBA00012513"/>
    </source>
</evidence>
<dbReference type="EC" id="2.7.11.1" evidence="1"/>
<proteinExistence type="predicted"/>
<dbReference type="PROSITE" id="PS50011">
    <property type="entry name" value="PROTEIN_KINASE_DOM"/>
    <property type="match status" value="1"/>
</dbReference>
<comment type="caution">
    <text evidence="11">The sequence shown here is derived from an EMBL/GenBank/DDBJ whole genome shotgun (WGS) entry which is preliminary data.</text>
</comment>
<evidence type="ECO:0000313" key="11">
    <source>
        <dbReference type="EMBL" id="RHY29943.1"/>
    </source>
</evidence>
<accession>A0A418AWR3</accession>
<evidence type="ECO:0000256" key="4">
    <source>
        <dbReference type="ARBA" id="ARBA00022741"/>
    </source>
</evidence>
<keyword evidence="6" id="KW-0067">ATP-binding</keyword>
<keyword evidence="2" id="KW-0723">Serine/threonine-protein kinase</keyword>
<feature type="region of interest" description="Disordered" evidence="9">
    <location>
        <begin position="430"/>
        <end position="452"/>
    </location>
</feature>
<sequence length="452" mass="51715">MDKTSIPMDAELVAFRAECHVKEHKTTNLYQPLLHSGPQHQKPHVVQVPKNAFVWDWRNGIMGFRDLDDPQCRISRCRCGYVFNCVYFHKGSMLCEVGEMSAVALKLMDKQLILLENDDLEAEVRAMRILQHVGMDSALRSPHMIRWETADCAFNYYIATEYISNGSLISYMHKRFGEIRSEAHRYFGARASLVDVGKNVGKWFLKDVVLPMFHQILCALAYIHTQNVCHLDFDPYNIAVDKHHIIRLLDFGSSQLMDGRNSVGGGRDYPQIKSKPIYRSPELRKNNRDRAMYQRFLRNRPPHATFRDEQKAIPPGFHGAKSDLFSAGVVCLEMTLFGFNFVGCPGPAFVSTQNPQYRDQFYAHYAKRCTVQTCIFCAHNLPIPPFILTTIACMMEPNPANRVHDAVALAQMWKKNWDDLLKKEAEVTPPRHFTSPVQERNPPATATFATAC</sequence>
<evidence type="ECO:0000256" key="8">
    <source>
        <dbReference type="ARBA" id="ARBA00048679"/>
    </source>
</evidence>
<dbReference type="PANTHER" id="PTHR24343:SF547">
    <property type="entry name" value="PROTEIN KINASE DOMAIN-CONTAINING PROTEIN"/>
    <property type="match status" value="1"/>
</dbReference>
<dbReference type="VEuPathDB" id="FungiDB:H310_07308"/>
<dbReference type="Gene3D" id="1.10.510.10">
    <property type="entry name" value="Transferase(Phosphotransferase) domain 1"/>
    <property type="match status" value="1"/>
</dbReference>
<name>A0A418AWR3_9STRA</name>
<dbReference type="GO" id="GO:0004674">
    <property type="term" value="F:protein serine/threonine kinase activity"/>
    <property type="evidence" value="ECO:0007669"/>
    <property type="project" value="UniProtKB-KW"/>
</dbReference>